<keyword evidence="5 6" id="KW-0472">Membrane</keyword>
<dbReference type="GO" id="GO:0005886">
    <property type="term" value="C:plasma membrane"/>
    <property type="evidence" value="ECO:0007669"/>
    <property type="project" value="TreeGrafter"/>
</dbReference>
<comment type="subcellular location">
    <subcellularLocation>
        <location evidence="1">Membrane</location>
        <topology evidence="1">Multi-pass membrane protein</topology>
    </subcellularLocation>
</comment>
<feature type="transmembrane region" description="Helical" evidence="6">
    <location>
        <begin position="101"/>
        <end position="122"/>
    </location>
</feature>
<comment type="caution">
    <text evidence="8">The sequence shown here is derived from an EMBL/GenBank/DDBJ whole genome shotgun (WGS) entry which is preliminary data.</text>
</comment>
<feature type="transmembrane region" description="Helical" evidence="6">
    <location>
        <begin position="12"/>
        <end position="35"/>
    </location>
</feature>
<name>A0A1G2LP84_9BACT</name>
<evidence type="ECO:0000256" key="6">
    <source>
        <dbReference type="SAM" id="Phobius"/>
    </source>
</evidence>
<evidence type="ECO:0000256" key="4">
    <source>
        <dbReference type="ARBA" id="ARBA00022989"/>
    </source>
</evidence>
<keyword evidence="4 6" id="KW-1133">Transmembrane helix</keyword>
<evidence type="ECO:0000256" key="1">
    <source>
        <dbReference type="ARBA" id="ARBA00004141"/>
    </source>
</evidence>
<keyword evidence="3 6" id="KW-0812">Transmembrane</keyword>
<accession>A0A1G2LP84</accession>
<dbReference type="PANTHER" id="PTHR38459">
    <property type="entry name" value="PROPHAGE BACTOPRENOL-LINKED GLUCOSE TRANSLOCASE HOMOLOG"/>
    <property type="match status" value="1"/>
</dbReference>
<feature type="transmembrane region" description="Helical" evidence="6">
    <location>
        <begin position="143"/>
        <end position="163"/>
    </location>
</feature>
<dbReference type="AlphaFoldDB" id="A0A1G2LP84"/>
<evidence type="ECO:0000256" key="5">
    <source>
        <dbReference type="ARBA" id="ARBA00023136"/>
    </source>
</evidence>
<dbReference type="GO" id="GO:0000271">
    <property type="term" value="P:polysaccharide biosynthetic process"/>
    <property type="evidence" value="ECO:0007669"/>
    <property type="project" value="InterPro"/>
</dbReference>
<evidence type="ECO:0000259" key="7">
    <source>
        <dbReference type="Pfam" id="PF04138"/>
    </source>
</evidence>
<proteinExistence type="inferred from homology"/>
<dbReference type="EMBL" id="MHQY01000044">
    <property type="protein sequence ID" value="OHA12652.1"/>
    <property type="molecule type" value="Genomic_DNA"/>
</dbReference>
<sequence length="213" mass="23734">MLKKNDIINSLILGELIFIFLLPIDWVIGIFAKLGIEKFKYFAAIVLPFATATGYWLLFELGKKIPIMLQLARYGLIGVFNTIANLGIINIFIFWTGVSSGFQADIFAAITFALVVTNSFFWNKYWTFGAGSNQKTVREYIEFFVVSLSGAFINVSLFHVIVNVIGPKGGMGPEAWMNVAVVIGIPISLAWNFTGYKFFVFKKTAAVLPGHHD</sequence>
<feature type="transmembrane region" description="Helical" evidence="6">
    <location>
        <begin position="41"/>
        <end position="59"/>
    </location>
</feature>
<dbReference type="Pfam" id="PF04138">
    <property type="entry name" value="GtrA_DPMS_TM"/>
    <property type="match status" value="1"/>
</dbReference>
<feature type="domain" description="GtrA/DPMS transmembrane" evidence="7">
    <location>
        <begin position="73"/>
        <end position="201"/>
    </location>
</feature>
<feature type="transmembrane region" description="Helical" evidence="6">
    <location>
        <begin position="175"/>
        <end position="193"/>
    </location>
</feature>
<reference evidence="8 9" key="1">
    <citation type="journal article" date="2016" name="Nat. Commun.">
        <title>Thousands of microbial genomes shed light on interconnected biogeochemical processes in an aquifer system.</title>
        <authorList>
            <person name="Anantharaman K."/>
            <person name="Brown C.T."/>
            <person name="Hug L.A."/>
            <person name="Sharon I."/>
            <person name="Castelle C.J."/>
            <person name="Probst A.J."/>
            <person name="Thomas B.C."/>
            <person name="Singh A."/>
            <person name="Wilkins M.J."/>
            <person name="Karaoz U."/>
            <person name="Brodie E.L."/>
            <person name="Williams K.H."/>
            <person name="Hubbard S.S."/>
            <person name="Banfield J.F."/>
        </authorList>
    </citation>
    <scope>NUCLEOTIDE SEQUENCE [LARGE SCALE GENOMIC DNA]</scope>
</reference>
<dbReference type="InterPro" id="IPR051401">
    <property type="entry name" value="GtrA_CellWall_Glycosyl"/>
</dbReference>
<comment type="similarity">
    <text evidence="2">Belongs to the GtrA family.</text>
</comment>
<evidence type="ECO:0000256" key="2">
    <source>
        <dbReference type="ARBA" id="ARBA00009399"/>
    </source>
</evidence>
<dbReference type="Proteomes" id="UP000177171">
    <property type="component" value="Unassembled WGS sequence"/>
</dbReference>
<protein>
    <recommendedName>
        <fullName evidence="7">GtrA/DPMS transmembrane domain-containing protein</fullName>
    </recommendedName>
</protein>
<evidence type="ECO:0000313" key="9">
    <source>
        <dbReference type="Proteomes" id="UP000177171"/>
    </source>
</evidence>
<dbReference type="PANTHER" id="PTHR38459:SF1">
    <property type="entry name" value="PROPHAGE BACTOPRENOL-LINKED GLUCOSE TRANSLOCASE HOMOLOG"/>
    <property type="match status" value="1"/>
</dbReference>
<evidence type="ECO:0000313" key="8">
    <source>
        <dbReference type="EMBL" id="OHA12652.1"/>
    </source>
</evidence>
<gene>
    <name evidence="8" type="ORF">A3G49_00045</name>
</gene>
<dbReference type="InterPro" id="IPR007267">
    <property type="entry name" value="GtrA_DPMS_TM"/>
</dbReference>
<organism evidence="8 9">
    <name type="scientific">Candidatus Sungbacteria bacterium RIFCSPLOWO2_12_FULL_41_11</name>
    <dbReference type="NCBI Taxonomy" id="1802286"/>
    <lineage>
        <taxon>Bacteria</taxon>
        <taxon>Candidatus Sungiibacteriota</taxon>
    </lineage>
</organism>
<feature type="transmembrane region" description="Helical" evidence="6">
    <location>
        <begin position="71"/>
        <end position="95"/>
    </location>
</feature>
<evidence type="ECO:0000256" key="3">
    <source>
        <dbReference type="ARBA" id="ARBA00022692"/>
    </source>
</evidence>